<dbReference type="STRING" id="45351.A7SZS5"/>
<dbReference type="Pfam" id="PF05028">
    <property type="entry name" value="PARG_cat_C"/>
    <property type="match status" value="1"/>
</dbReference>
<dbReference type="Proteomes" id="UP000001593">
    <property type="component" value="Unassembled WGS sequence"/>
</dbReference>
<name>A7SZS5_NEMVE</name>
<reference evidence="2 3" key="1">
    <citation type="journal article" date="2007" name="Science">
        <title>Sea anemone genome reveals ancestral eumetazoan gene repertoire and genomic organization.</title>
        <authorList>
            <person name="Putnam N.H."/>
            <person name="Srivastava M."/>
            <person name="Hellsten U."/>
            <person name="Dirks B."/>
            <person name="Chapman J."/>
            <person name="Salamov A."/>
            <person name="Terry A."/>
            <person name="Shapiro H."/>
            <person name="Lindquist E."/>
            <person name="Kapitonov V.V."/>
            <person name="Jurka J."/>
            <person name="Genikhovich G."/>
            <person name="Grigoriev I.V."/>
            <person name="Lucas S.M."/>
            <person name="Steele R.E."/>
            <person name="Finnerty J.R."/>
            <person name="Technau U."/>
            <person name="Martindale M.Q."/>
            <person name="Rokhsar D.S."/>
        </authorList>
    </citation>
    <scope>NUCLEOTIDE SEQUENCE [LARGE SCALE GENOMIC DNA]</scope>
    <source>
        <strain evidence="3">CH2 X CH6</strain>
    </source>
</reference>
<keyword evidence="3" id="KW-1185">Reference proteome</keyword>
<dbReference type="GO" id="GO:0006282">
    <property type="term" value="P:regulation of DNA repair"/>
    <property type="evidence" value="ECO:0007669"/>
    <property type="project" value="InterPro"/>
</dbReference>
<evidence type="ECO:0000313" key="3">
    <source>
        <dbReference type="Proteomes" id="UP000001593"/>
    </source>
</evidence>
<dbReference type="GO" id="GO:0004649">
    <property type="term" value="F:poly(ADP-ribose) glycohydrolase activity"/>
    <property type="evidence" value="ECO:0007669"/>
    <property type="project" value="InterPro"/>
</dbReference>
<accession>A7SZS5</accession>
<dbReference type="InterPro" id="IPR007724">
    <property type="entry name" value="Poly_GlycHdrlase"/>
</dbReference>
<dbReference type="eggNOG" id="KOG2064">
    <property type="taxonomic scope" value="Eukaryota"/>
</dbReference>
<protein>
    <recommendedName>
        <fullName evidence="1">PARG catalytic Macro domain-containing protein</fullName>
    </recommendedName>
</protein>
<evidence type="ECO:0000259" key="1">
    <source>
        <dbReference type="Pfam" id="PF05028"/>
    </source>
</evidence>
<proteinExistence type="predicted"/>
<dbReference type="GO" id="GO:0005975">
    <property type="term" value="P:carbohydrate metabolic process"/>
    <property type="evidence" value="ECO:0007669"/>
    <property type="project" value="InterPro"/>
</dbReference>
<dbReference type="PANTHER" id="PTHR12837">
    <property type="entry name" value="POLY ADP-RIBOSE GLYCOHYDROLASE"/>
    <property type="match status" value="1"/>
</dbReference>
<dbReference type="InterPro" id="IPR046372">
    <property type="entry name" value="PARG_cat_C"/>
</dbReference>
<feature type="non-terminal residue" evidence="2">
    <location>
        <position position="61"/>
    </location>
</feature>
<gene>
    <name evidence="2" type="ORF">NEMVEDRAFT_v1g139451</name>
</gene>
<sequence>GCVQEEIRFLICPEMILSRLFCERLDSNECVFIIGAQRFSNYTGYAHTFKWAGHHDDKSIR</sequence>
<dbReference type="AlphaFoldDB" id="A7SZS5"/>
<organism evidence="2 3">
    <name type="scientific">Nematostella vectensis</name>
    <name type="common">Starlet sea anemone</name>
    <dbReference type="NCBI Taxonomy" id="45351"/>
    <lineage>
        <taxon>Eukaryota</taxon>
        <taxon>Metazoa</taxon>
        <taxon>Cnidaria</taxon>
        <taxon>Anthozoa</taxon>
        <taxon>Hexacorallia</taxon>
        <taxon>Actiniaria</taxon>
        <taxon>Edwardsiidae</taxon>
        <taxon>Nematostella</taxon>
    </lineage>
</organism>
<dbReference type="PhylomeDB" id="A7SZS5"/>
<evidence type="ECO:0000313" key="2">
    <source>
        <dbReference type="EMBL" id="EDO30791.1"/>
    </source>
</evidence>
<dbReference type="InParanoid" id="A7SZS5"/>
<dbReference type="PANTHER" id="PTHR12837:SF15">
    <property type="entry name" value="POLY(ADP-RIBOSE) GLYCOHYDROLASE"/>
    <property type="match status" value="1"/>
</dbReference>
<dbReference type="EMBL" id="DS469979">
    <property type="protein sequence ID" value="EDO30791.1"/>
    <property type="molecule type" value="Genomic_DNA"/>
</dbReference>
<feature type="domain" description="PARG catalytic Macro" evidence="1">
    <location>
        <begin position="1"/>
        <end position="59"/>
    </location>
</feature>
<dbReference type="HOGENOM" id="CLU_013388_0_1_1"/>